<dbReference type="AlphaFoldDB" id="A0AA88I9M8"/>
<dbReference type="InterPro" id="IPR000477">
    <property type="entry name" value="RT_dom"/>
</dbReference>
<dbReference type="EMBL" id="JAVRJZ010000007">
    <property type="protein sequence ID" value="KAK2720466.1"/>
    <property type="molecule type" value="Genomic_DNA"/>
</dbReference>
<dbReference type="Proteomes" id="UP001187531">
    <property type="component" value="Unassembled WGS sequence"/>
</dbReference>
<dbReference type="Gene3D" id="3.40.50.10190">
    <property type="entry name" value="BRCT domain"/>
    <property type="match status" value="1"/>
</dbReference>
<reference evidence="4" key="1">
    <citation type="submission" date="2023-07" db="EMBL/GenBank/DDBJ databases">
        <title>Chromosome-level genome assembly of Artemia franciscana.</title>
        <authorList>
            <person name="Jo E."/>
        </authorList>
    </citation>
    <scope>NUCLEOTIDE SEQUENCE</scope>
    <source>
        <tissue evidence="4">Whole body</tissue>
    </source>
</reference>
<name>A0AA88I9M8_ARTSF</name>
<feature type="region of interest" description="Disordered" evidence="1">
    <location>
        <begin position="764"/>
        <end position="806"/>
    </location>
</feature>
<feature type="compositionally biased region" description="Low complexity" evidence="1">
    <location>
        <begin position="1008"/>
        <end position="1019"/>
    </location>
</feature>
<evidence type="ECO:0000256" key="1">
    <source>
        <dbReference type="SAM" id="MobiDB-lite"/>
    </source>
</evidence>
<dbReference type="InterPro" id="IPR040227">
    <property type="entry name" value="Nibrin-rel"/>
</dbReference>
<dbReference type="Pfam" id="PF16508">
    <property type="entry name" value="NIBRIN_BRCT_II"/>
    <property type="match status" value="1"/>
</dbReference>
<evidence type="ECO:0000313" key="4">
    <source>
        <dbReference type="EMBL" id="KAK2720466.1"/>
    </source>
</evidence>
<gene>
    <name evidence="4" type="ORF">QYM36_004372</name>
</gene>
<feature type="region of interest" description="Disordered" evidence="1">
    <location>
        <begin position="983"/>
        <end position="1047"/>
    </location>
</feature>
<organism evidence="4 5">
    <name type="scientific">Artemia franciscana</name>
    <name type="common">Brine shrimp</name>
    <name type="synonym">Artemia sanfranciscana</name>
    <dbReference type="NCBI Taxonomy" id="6661"/>
    <lineage>
        <taxon>Eukaryota</taxon>
        <taxon>Metazoa</taxon>
        <taxon>Ecdysozoa</taxon>
        <taxon>Arthropoda</taxon>
        <taxon>Crustacea</taxon>
        <taxon>Branchiopoda</taxon>
        <taxon>Anostraca</taxon>
        <taxon>Artemiidae</taxon>
        <taxon>Artemia</taxon>
    </lineage>
</organism>
<feature type="domain" description="Reverse transcriptase" evidence="2">
    <location>
        <begin position="173"/>
        <end position="301"/>
    </location>
</feature>
<dbReference type="GO" id="GO:0030870">
    <property type="term" value="C:Mre11 complex"/>
    <property type="evidence" value="ECO:0007669"/>
    <property type="project" value="InterPro"/>
</dbReference>
<dbReference type="InterPro" id="IPR043014">
    <property type="entry name" value="Nibrin_BRCT2_sf"/>
</dbReference>
<dbReference type="PANTHER" id="PTHR12162">
    <property type="entry name" value="NIBRIN-RELATED"/>
    <property type="match status" value="1"/>
</dbReference>
<keyword evidence="5" id="KW-1185">Reference proteome</keyword>
<evidence type="ECO:0000259" key="3">
    <source>
        <dbReference type="Pfam" id="PF16508"/>
    </source>
</evidence>
<comment type="caution">
    <text evidence="4">The sequence shown here is derived from an EMBL/GenBank/DDBJ whole genome shotgun (WGS) entry which is preliminary data.</text>
</comment>
<dbReference type="SUPFAM" id="SSF52113">
    <property type="entry name" value="BRCT domain"/>
    <property type="match status" value="1"/>
</dbReference>
<dbReference type="InterPro" id="IPR036420">
    <property type="entry name" value="BRCT_dom_sf"/>
</dbReference>
<dbReference type="PANTHER" id="PTHR12162:SF0">
    <property type="entry name" value="NIBRIN"/>
    <property type="match status" value="1"/>
</dbReference>
<feature type="domain" description="Nibrin second BRCT" evidence="3">
    <location>
        <begin position="581"/>
        <end position="688"/>
    </location>
</feature>
<sequence>MILLRQVEGKTKSNFNLLCNKTYTIGNGKADVELKIQSDLSISRKHASISVESTDQTDPVKHLITAESVARSLSGLSGSKSGGLDGVTANHINDDPSLICLLTLLFNGFLNHCYVPDSLTEVCLVLAPKSNAGDMASLSNYRPTALAAAISKLFEKCLYSLISPQIDSSHYQFGFKEGSNCSAGVRQGEVLSLLLYNHYAHDLNLRLVQNGVGCFIGGVCFNNLSYADDLIIFAPTVAALNHLLSICDEFASANDIVFNTAKTQCMAFIPRGTPLKHIPVAWLSGVSLSFVESYKYLGFTVAQTLSDELHVTTLSRWMCCRANLLIHKFGSCDPSVRCFLFRAYCTPLYGLAFVQSLSVRCENSLRVLYNNSLRWLLNLPLNCSASGMFVGGGLPSFPELRRKFSLSIQTRIIASNNMSTNNIQCTLADLGSKHGTFIEVDGTFQAVTADQPRILEIGSRIKFGIATIFEVIHVPIKIAVSSLPDNLKRMMLPYLSLLNGEVSSKWTDDCTALVMNQIMLTIKVCLCLISCKPIVKPDYFEAVVKTCEADPSNSMPEPKGFEPICNERNIDGTNVSFSPNPARRNLFAGKTFYFTSAGQAKRLSEIIKAASGCCDLISESILSKLHDLETIVLLPEGAGTQRITQDVPLSPLHSRVFDKLQRLGKKPIPESHVPLAIAWASTSQYCNPSFRLNDIIRYTTPKKEPQSIPNTDILAVETQVTINSGQRDGAESLCVPPTNYSDSTPRAGKVTQASMQDSIVFGSVSRLGDETIHDPNQTTMTKRRRSPDNVPSPKRPHFEASTSSFAGVYSTGAEKRLLSDIKTEPTSDDENAGQPLSKRLSFDTQHLTEGIPTSASNFTQIRSIETLGESVGRVQIKEQDIKKENDEPQNEVAIVVEERLIRQKLYRPTTNAISGNEKRVNFKRFKKQPIRRDSSRTIQLGEFSQSFDLDRERRELEEGIAEEPVELGERRIQFTARRQMPLASPFVLSRRDSQTRSTNQVTPSMQLPSTSTGTYPGSSRLGSSTAPPRNIDKGGSLFQFRNERRNR</sequence>
<evidence type="ECO:0000313" key="5">
    <source>
        <dbReference type="Proteomes" id="UP001187531"/>
    </source>
</evidence>
<dbReference type="CDD" id="cd01650">
    <property type="entry name" value="RT_nLTR_like"/>
    <property type="match status" value="1"/>
</dbReference>
<evidence type="ECO:0000259" key="2">
    <source>
        <dbReference type="Pfam" id="PF00078"/>
    </source>
</evidence>
<dbReference type="Pfam" id="PF00078">
    <property type="entry name" value="RVT_1"/>
    <property type="match status" value="1"/>
</dbReference>
<evidence type="ECO:0008006" key="6">
    <source>
        <dbReference type="Google" id="ProtNLM"/>
    </source>
</evidence>
<dbReference type="Gene3D" id="3.40.50.10980">
    <property type="entry name" value="Nibrin, BRCT2 domain"/>
    <property type="match status" value="1"/>
</dbReference>
<protein>
    <recommendedName>
        <fullName evidence="6">FHA domain-containing protein</fullName>
    </recommendedName>
</protein>
<dbReference type="CDD" id="cd17741">
    <property type="entry name" value="BRCT_nibrin"/>
    <property type="match status" value="1"/>
</dbReference>
<dbReference type="GO" id="GO:0003684">
    <property type="term" value="F:damaged DNA binding"/>
    <property type="evidence" value="ECO:0007669"/>
    <property type="project" value="TreeGrafter"/>
</dbReference>
<feature type="compositionally biased region" description="Polar residues" evidence="1">
    <location>
        <begin position="995"/>
        <end position="1007"/>
    </location>
</feature>
<accession>A0AA88I9M8</accession>
<dbReference type="InterPro" id="IPR032429">
    <property type="entry name" value="Nibrin_BRCT2"/>
</dbReference>
<dbReference type="GO" id="GO:0000724">
    <property type="term" value="P:double-strand break repair via homologous recombination"/>
    <property type="evidence" value="ECO:0007669"/>
    <property type="project" value="TreeGrafter"/>
</dbReference>
<dbReference type="GO" id="GO:0007095">
    <property type="term" value="P:mitotic G2 DNA damage checkpoint signaling"/>
    <property type="evidence" value="ECO:0007669"/>
    <property type="project" value="InterPro"/>
</dbReference>
<proteinExistence type="predicted"/>